<proteinExistence type="predicted"/>
<dbReference type="Pfam" id="PF13589">
    <property type="entry name" value="HATPase_c_3"/>
    <property type="match status" value="1"/>
</dbReference>
<sequence>MTVEASAHPEKRLFISLLTRDISLADAFLDVLDNSINAALKSSSISAKNTSSYLRLLENPPAKRFKVSLSFTPTKVTIEDDCGGISFVDARDHVFVFGAADQESHQEDQLSVYGIG</sequence>
<accession>D1CTG0</accession>
<dbReference type="AlphaFoldDB" id="D1CTG0"/>
<evidence type="ECO:0000313" key="1">
    <source>
        <dbReference type="EMBL" id="ABD75114.1"/>
    </source>
</evidence>
<dbReference type="EMBL" id="DQ403581">
    <property type="protein sequence ID" value="ABD75114.1"/>
    <property type="molecule type" value="Genomic_DNA"/>
</dbReference>
<evidence type="ECO:0008006" key="2">
    <source>
        <dbReference type="Google" id="ProtNLM"/>
    </source>
</evidence>
<organism evidence="1">
    <name type="scientific">Sinorhizobium saheli</name>
    <dbReference type="NCBI Taxonomy" id="36856"/>
    <lineage>
        <taxon>Bacteria</taxon>
        <taxon>Pseudomonadati</taxon>
        <taxon>Pseudomonadota</taxon>
        <taxon>Alphaproteobacteria</taxon>
        <taxon>Hyphomicrobiales</taxon>
        <taxon>Rhizobiaceae</taxon>
        <taxon>Sinorhizobium/Ensifer group</taxon>
        <taxon>Sinorhizobium</taxon>
    </lineage>
</organism>
<name>D1CTG0_SINSA</name>
<reference evidence="1" key="1">
    <citation type="submission" date="2006-02" db="EMBL/GenBank/DDBJ databases">
        <title>Sampling the accessory genome of the Sinorhizobium genus by suppressive subtractive hybridization.</title>
        <authorList>
            <person name="Moulin L."/>
            <person name="Ghazoui Z."/>
            <person name="Young P."/>
        </authorList>
    </citation>
    <scope>NUCLEOTIDE SEQUENCE</scope>
    <source>
        <strain evidence="1">LMG7837</strain>
    </source>
</reference>
<feature type="non-terminal residue" evidence="1">
    <location>
        <position position="116"/>
    </location>
</feature>
<protein>
    <recommendedName>
        <fullName evidence="2">Histidine kinase/HSP90-like ATPase domain-containing protein</fullName>
    </recommendedName>
</protein>